<protein>
    <submittedName>
        <fullName evidence="2">Uncharacterized protein</fullName>
    </submittedName>
</protein>
<reference evidence="2 3" key="1">
    <citation type="journal article" date="2012" name="PLoS Pathog.">
        <title>Diverse lifestyles and strategies of plant pathogenesis encoded in the genomes of eighteen Dothideomycetes fungi.</title>
        <authorList>
            <person name="Ohm R.A."/>
            <person name="Feau N."/>
            <person name="Henrissat B."/>
            <person name="Schoch C.L."/>
            <person name="Horwitz B.A."/>
            <person name="Barry K.W."/>
            <person name="Condon B.J."/>
            <person name="Copeland A.C."/>
            <person name="Dhillon B."/>
            <person name="Glaser F."/>
            <person name="Hesse C.N."/>
            <person name="Kosti I."/>
            <person name="LaButti K."/>
            <person name="Lindquist E.A."/>
            <person name="Lucas S."/>
            <person name="Salamov A.A."/>
            <person name="Bradshaw R.E."/>
            <person name="Ciuffetti L."/>
            <person name="Hamelin R.C."/>
            <person name="Kema G.H.J."/>
            <person name="Lawrence C."/>
            <person name="Scott J.A."/>
            <person name="Spatafora J.W."/>
            <person name="Turgeon B.G."/>
            <person name="de Wit P.J.G.M."/>
            <person name="Zhong S."/>
            <person name="Goodwin S.B."/>
            <person name="Grigoriev I.V."/>
        </authorList>
    </citation>
    <scope>NUCLEOTIDE SEQUENCE [LARGE SCALE GENOMIC DNA]</scope>
    <source>
        <strain evidence="2 3">CIRAD86</strain>
    </source>
</reference>
<organism evidence="2 3">
    <name type="scientific">Pseudocercospora fijiensis (strain CIRAD86)</name>
    <name type="common">Black leaf streak disease fungus</name>
    <name type="synonym">Mycosphaerella fijiensis</name>
    <dbReference type="NCBI Taxonomy" id="383855"/>
    <lineage>
        <taxon>Eukaryota</taxon>
        <taxon>Fungi</taxon>
        <taxon>Dikarya</taxon>
        <taxon>Ascomycota</taxon>
        <taxon>Pezizomycotina</taxon>
        <taxon>Dothideomycetes</taxon>
        <taxon>Dothideomycetidae</taxon>
        <taxon>Mycosphaerellales</taxon>
        <taxon>Mycosphaerellaceae</taxon>
        <taxon>Pseudocercospora</taxon>
    </lineage>
</organism>
<dbReference type="KEGG" id="pfj:MYCFIDRAFT_207763"/>
<dbReference type="Proteomes" id="UP000016932">
    <property type="component" value="Unassembled WGS sequence"/>
</dbReference>
<sequence>MVLSGGLALFTGLCNNCGSRRVNSRSSEKSGMGTNKRFTERLVQASGPDTGKERYLGTLYRIALPLTIEYACCSW</sequence>
<feature type="region of interest" description="Disordered" evidence="1">
    <location>
        <begin position="22"/>
        <end position="43"/>
    </location>
</feature>
<keyword evidence="3" id="KW-1185">Reference proteome</keyword>
<dbReference type="VEuPathDB" id="FungiDB:MYCFIDRAFT_207763"/>
<dbReference type="EMBL" id="KB446558">
    <property type="protein sequence ID" value="EME83306.1"/>
    <property type="molecule type" value="Genomic_DNA"/>
</dbReference>
<dbReference type="AlphaFoldDB" id="M3AFE8"/>
<dbReference type="HOGENOM" id="CLU_2672134_0_0_1"/>
<dbReference type="RefSeq" id="XP_007926574.1">
    <property type="nucleotide sequence ID" value="XM_007928383.1"/>
</dbReference>
<evidence type="ECO:0000256" key="1">
    <source>
        <dbReference type="SAM" id="MobiDB-lite"/>
    </source>
</evidence>
<dbReference type="GeneID" id="19336617"/>
<evidence type="ECO:0000313" key="3">
    <source>
        <dbReference type="Proteomes" id="UP000016932"/>
    </source>
</evidence>
<evidence type="ECO:0000313" key="2">
    <source>
        <dbReference type="EMBL" id="EME83306.1"/>
    </source>
</evidence>
<gene>
    <name evidence="2" type="ORF">MYCFIDRAFT_207763</name>
</gene>
<name>M3AFE8_PSEFD</name>
<accession>M3AFE8</accession>
<proteinExistence type="predicted"/>